<keyword evidence="5" id="KW-1185">Reference proteome</keyword>
<dbReference type="InterPro" id="IPR008331">
    <property type="entry name" value="Ferritin_DPS_dom"/>
</dbReference>
<dbReference type="OrthoDB" id="9797023at2"/>
<dbReference type="PRINTS" id="PR01346">
    <property type="entry name" value="HELNAPAPROT"/>
</dbReference>
<gene>
    <name evidence="4" type="ORF">HXA33_15090</name>
</gene>
<dbReference type="Proteomes" id="UP001057753">
    <property type="component" value="Unassembled WGS sequence"/>
</dbReference>
<accession>A0A9Q4FYN5</accession>
<evidence type="ECO:0000256" key="2">
    <source>
        <dbReference type="RuleBase" id="RU003875"/>
    </source>
</evidence>
<dbReference type="PROSITE" id="PS00819">
    <property type="entry name" value="DPS_2"/>
    <property type="match status" value="1"/>
</dbReference>
<feature type="domain" description="Ferritin/DPS" evidence="3">
    <location>
        <begin position="9"/>
        <end position="147"/>
    </location>
</feature>
<dbReference type="EMBL" id="JABXYM010000001">
    <property type="protein sequence ID" value="MCR6097860.1"/>
    <property type="molecule type" value="Genomic_DNA"/>
</dbReference>
<dbReference type="Gene3D" id="1.20.1260.10">
    <property type="match status" value="1"/>
</dbReference>
<dbReference type="PIRSF" id="PIRSF005900">
    <property type="entry name" value="Dps"/>
    <property type="match status" value="1"/>
</dbReference>
<comment type="similarity">
    <text evidence="1 2">Belongs to the Dps family.</text>
</comment>
<reference evidence="4" key="1">
    <citation type="submission" date="2020-06" db="EMBL/GenBank/DDBJ databases">
        <title>Insight into the genomes of haloalkaliphilic bacilli from Kenyan soda lakes.</title>
        <authorList>
            <person name="Mwirichia R."/>
            <person name="Villamizar G.C."/>
            <person name="Poehlein A."/>
            <person name="Mugweru J."/>
            <person name="Kipnyargis A."/>
            <person name="Kiplimo D."/>
            <person name="Orwa P."/>
            <person name="Daniel R."/>
        </authorList>
    </citation>
    <scope>NUCLEOTIDE SEQUENCE</scope>
    <source>
        <strain evidence="4">B1096_S55</strain>
    </source>
</reference>
<dbReference type="GO" id="GO:0016722">
    <property type="term" value="F:oxidoreductase activity, acting on metal ions"/>
    <property type="evidence" value="ECO:0007669"/>
    <property type="project" value="InterPro"/>
</dbReference>
<comment type="caution">
    <text evidence="4">The sequence shown here is derived from an EMBL/GenBank/DDBJ whole genome shotgun (WGS) entry which is preliminary data.</text>
</comment>
<protein>
    <submittedName>
        <fullName evidence="4">DNA starvation/stationary phase protection protein</fullName>
    </submittedName>
</protein>
<dbReference type="PANTHER" id="PTHR42932">
    <property type="entry name" value="GENERAL STRESS PROTEIN 20U"/>
    <property type="match status" value="1"/>
</dbReference>
<organism evidence="4 5">
    <name type="scientific">Salipaludibacillus agaradhaerens</name>
    <name type="common">Bacillus agaradhaerens</name>
    <dbReference type="NCBI Taxonomy" id="76935"/>
    <lineage>
        <taxon>Bacteria</taxon>
        <taxon>Bacillati</taxon>
        <taxon>Bacillota</taxon>
        <taxon>Bacilli</taxon>
        <taxon>Bacillales</taxon>
        <taxon>Bacillaceae</taxon>
    </lineage>
</organism>
<name>A0A9Q4FYN5_SALAG</name>
<evidence type="ECO:0000256" key="1">
    <source>
        <dbReference type="ARBA" id="ARBA00009497"/>
    </source>
</evidence>
<dbReference type="CDD" id="cd01043">
    <property type="entry name" value="DPS"/>
    <property type="match status" value="1"/>
</dbReference>
<dbReference type="PANTHER" id="PTHR42932:SF1">
    <property type="entry name" value="GENERAL STRESS PROTEIN 20U"/>
    <property type="match status" value="1"/>
</dbReference>
<dbReference type="InterPro" id="IPR012347">
    <property type="entry name" value="Ferritin-like"/>
</dbReference>
<dbReference type="InterPro" id="IPR023188">
    <property type="entry name" value="DPS_DNA-bd_CS"/>
</dbReference>
<evidence type="ECO:0000259" key="3">
    <source>
        <dbReference type="Pfam" id="PF00210"/>
    </source>
</evidence>
<sequence length="157" mass="17898">MANKNLTQEMNKQLANWNVLNTKLHNYHWYVTGPSFFTLHEKFEAFYNEAATNIDEIAERILTIGESPIATLKEYLNEATIKEATGDETPADMVAALVKDFETISDESAQLIEVAEDNHDNVTADMFIAIKSSIEQHIWMLNAYLGNKRSSRRRTTV</sequence>
<proteinExistence type="inferred from homology"/>
<evidence type="ECO:0000313" key="5">
    <source>
        <dbReference type="Proteomes" id="UP001057753"/>
    </source>
</evidence>
<dbReference type="RefSeq" id="WP_078578078.1">
    <property type="nucleotide sequence ID" value="NZ_JABXYM010000001.1"/>
</dbReference>
<dbReference type="Pfam" id="PF00210">
    <property type="entry name" value="Ferritin"/>
    <property type="match status" value="1"/>
</dbReference>
<dbReference type="InterPro" id="IPR002177">
    <property type="entry name" value="DPS_DNA-bd"/>
</dbReference>
<dbReference type="GO" id="GO:0008199">
    <property type="term" value="F:ferric iron binding"/>
    <property type="evidence" value="ECO:0007669"/>
    <property type="project" value="InterPro"/>
</dbReference>
<evidence type="ECO:0000313" key="4">
    <source>
        <dbReference type="EMBL" id="MCR6097860.1"/>
    </source>
</evidence>
<dbReference type="SUPFAM" id="SSF47240">
    <property type="entry name" value="Ferritin-like"/>
    <property type="match status" value="1"/>
</dbReference>
<dbReference type="InterPro" id="IPR009078">
    <property type="entry name" value="Ferritin-like_SF"/>
</dbReference>
<dbReference type="PROSITE" id="PS00818">
    <property type="entry name" value="DPS_1"/>
    <property type="match status" value="1"/>
</dbReference>
<dbReference type="AlphaFoldDB" id="A0A9Q4FYN5"/>